<proteinExistence type="predicted"/>
<dbReference type="Proteomes" id="UP000649604">
    <property type="component" value="Unassembled WGS sequence"/>
</dbReference>
<accession>A0A9D5JXE6</accession>
<protein>
    <submittedName>
        <fullName evidence="3">Poly-beta-1,6-N-acetyl-D-glucosamine N-deacetylase PgaB</fullName>
    </submittedName>
</protein>
<dbReference type="Gene3D" id="3.20.20.370">
    <property type="entry name" value="Glycoside hydrolase/deacetylase"/>
    <property type="match status" value="1"/>
</dbReference>
<dbReference type="InterPro" id="IPR051398">
    <property type="entry name" value="Polysacch_Deacetylase"/>
</dbReference>
<dbReference type="Pfam" id="PF01522">
    <property type="entry name" value="Polysacc_deac_1"/>
    <property type="match status" value="1"/>
</dbReference>
<reference evidence="3" key="1">
    <citation type="submission" date="2019-11" db="EMBL/GenBank/DDBJ databases">
        <title>Microbial mats filling the niche in hypersaline microbial mats.</title>
        <authorList>
            <person name="Wong H.L."/>
            <person name="Macleod F.I."/>
            <person name="White R.A. III"/>
            <person name="Burns B.P."/>
        </authorList>
    </citation>
    <scope>NUCLEOTIDE SEQUENCE</scope>
    <source>
        <strain evidence="3">Rbin_158</strain>
    </source>
</reference>
<evidence type="ECO:0000313" key="4">
    <source>
        <dbReference type="Proteomes" id="UP000649604"/>
    </source>
</evidence>
<dbReference type="PROSITE" id="PS51677">
    <property type="entry name" value="NODB"/>
    <property type="match status" value="1"/>
</dbReference>
<evidence type="ECO:0000313" key="3">
    <source>
        <dbReference type="EMBL" id="MBD3325865.1"/>
    </source>
</evidence>
<dbReference type="Gene3D" id="3.20.20.80">
    <property type="entry name" value="Glycosidases"/>
    <property type="match status" value="1"/>
</dbReference>
<sequence length="670" mass="77460">MEVLMDTPTKSLILITLILLGFTGENQARPITELQKPIPYKSFQALCYHDIRDDVTGRLDPDETAVSTTNLAEHFAWLKSRGYHPISVDDIVAARDGVKKLPEKAVLLTFDDGYISFYTKVFPLLKLYNFPAVLALVGKWMEVPLGETFMYGDKPKPREHLVSWEQVREMQASGLVEIASHSYDLHRGIITTPQGNSQARAIFRYYNAQIGYETDSAYKQRIYEDLKKSVDVIEKYTKIRPRVMVWPYGHFNGLTVEAAIAAGMPITMTLEDGYAPITPTSELKWTRRFLISMNISAGDLVWHLRFWTKFDPIRVAHVDLDYVYDPDPEQQEANLSKLINRIYHMDINRIYLQAYADPDGDGVADALYFPNRHLPMRADLFNRAAWQLHTRGFVEVFAWMPVLAFKLPDNELVERLQVQEFYDTEARPRHDNYLRLSPFKPEARQIIGDMYEDLAKYTWFSGLLFHDDAYLTDFEDASPEALAFYAKHGLPSSIEAIRADPDLMARWTRLKTEALAEFTEELVARAHPYRIPVKGTARNMYAEVVLNPKSEAWFAQSVDVFLQHYDYIALMAMPYMENARDPEKWLKRLVSKIAEYPNGLKRTVFELQSVDWRHNDRPVPAATMVEQMKLLKLHKALHFGYYPDKFPEDHPSLSVIKQGISLSTYPYRKP</sequence>
<dbReference type="AlphaFoldDB" id="A0A9D5JXE6"/>
<dbReference type="InterPro" id="IPR023854">
    <property type="entry name" value="PGA_deacetylase_PgaB"/>
</dbReference>
<dbReference type="GO" id="GO:0016810">
    <property type="term" value="F:hydrolase activity, acting on carbon-nitrogen (but not peptide) bonds"/>
    <property type="evidence" value="ECO:0007669"/>
    <property type="project" value="InterPro"/>
</dbReference>
<keyword evidence="1" id="KW-0732">Signal</keyword>
<comment type="caution">
    <text evidence="3">The sequence shown here is derived from an EMBL/GenBank/DDBJ whole genome shotgun (WGS) entry which is preliminary data.</text>
</comment>
<dbReference type="GO" id="GO:0005975">
    <property type="term" value="P:carbohydrate metabolic process"/>
    <property type="evidence" value="ECO:0007669"/>
    <property type="project" value="InterPro"/>
</dbReference>
<gene>
    <name evidence="3" type="primary">pgaB</name>
    <name evidence="3" type="ORF">GF339_14865</name>
</gene>
<dbReference type="Pfam" id="PF14883">
    <property type="entry name" value="GHL13"/>
    <property type="match status" value="1"/>
</dbReference>
<dbReference type="EMBL" id="WJJP01000484">
    <property type="protein sequence ID" value="MBD3325865.1"/>
    <property type="molecule type" value="Genomic_DNA"/>
</dbReference>
<dbReference type="SUPFAM" id="SSF88713">
    <property type="entry name" value="Glycoside hydrolase/deacetylase"/>
    <property type="match status" value="1"/>
</dbReference>
<name>A0A9D5JXE6_9BACT</name>
<dbReference type="InterPro" id="IPR032772">
    <property type="entry name" value="PGA_deacetylase_PgaB_C"/>
</dbReference>
<organism evidence="3 4">
    <name type="scientific">candidate division KSB3 bacterium</name>
    <dbReference type="NCBI Taxonomy" id="2044937"/>
    <lineage>
        <taxon>Bacteria</taxon>
        <taxon>candidate division KSB3</taxon>
    </lineage>
</organism>
<feature type="domain" description="NodB homology" evidence="2">
    <location>
        <begin position="104"/>
        <end position="346"/>
    </location>
</feature>
<dbReference type="InterPro" id="IPR011330">
    <property type="entry name" value="Glyco_hydro/deAcase_b/a-brl"/>
</dbReference>
<dbReference type="InterPro" id="IPR002509">
    <property type="entry name" value="NODB_dom"/>
</dbReference>
<dbReference type="GO" id="GO:0043708">
    <property type="term" value="P:cell adhesion involved in biofilm formation"/>
    <property type="evidence" value="ECO:0007669"/>
    <property type="project" value="InterPro"/>
</dbReference>
<dbReference type="PANTHER" id="PTHR34216">
    <property type="match status" value="1"/>
</dbReference>
<evidence type="ECO:0000256" key="1">
    <source>
        <dbReference type="ARBA" id="ARBA00022729"/>
    </source>
</evidence>
<dbReference type="NCBIfam" id="TIGR03938">
    <property type="entry name" value="deacetyl_PgaB"/>
    <property type="match status" value="1"/>
</dbReference>
<dbReference type="PANTHER" id="PTHR34216:SF7">
    <property type="entry name" value="POLY-BETA-1,6-N-ACETYL-D-GLUCOSAMINE N-DEACETYLASE"/>
    <property type="match status" value="1"/>
</dbReference>
<evidence type="ECO:0000259" key="2">
    <source>
        <dbReference type="PROSITE" id="PS51677"/>
    </source>
</evidence>